<accession>A0ABU5CD24</accession>
<keyword evidence="5" id="KW-1185">Reference proteome</keyword>
<dbReference type="Proteomes" id="UP001228376">
    <property type="component" value="Unassembled WGS sequence"/>
</dbReference>
<dbReference type="EMBL" id="JAROCA020000001">
    <property type="protein sequence ID" value="MDY0404239.1"/>
    <property type="molecule type" value="Genomic_DNA"/>
</dbReference>
<proteinExistence type="inferred from homology"/>
<organism evidence="4 5">
    <name type="scientific">Tigheibacillus jepli</name>
    <dbReference type="NCBI Taxonomy" id="3035914"/>
    <lineage>
        <taxon>Bacteria</taxon>
        <taxon>Bacillati</taxon>
        <taxon>Bacillota</taxon>
        <taxon>Bacilli</taxon>
        <taxon>Bacillales</taxon>
        <taxon>Bacillaceae</taxon>
        <taxon>Tigheibacillus</taxon>
    </lineage>
</organism>
<sequence length="208" mass="23145">MTEIKNIFCIGRNYEEHIKELHNKKSERPVVFSKPTHALAVADGSIYDLPANQGAIHYETEIVIKIARDFEKGKTADQLVDEMAIGLDLTLRDIQSELKQQGHPWLLAKGFPNSAILSEFFAFPGVEACKRAVFSLQLNGEKVQEGCMVDMIFDLNEQIDYIGTHFGLKKGDIIFTGTPSGVGPLKDGDQLLLQWKNEEVGSCTVHLA</sequence>
<dbReference type="Gene3D" id="3.90.850.10">
    <property type="entry name" value="Fumarylacetoacetase-like, C-terminal domain"/>
    <property type="match status" value="1"/>
</dbReference>
<comment type="caution">
    <text evidence="4">The sequence shown here is derived from an EMBL/GenBank/DDBJ whole genome shotgun (WGS) entry which is preliminary data.</text>
</comment>
<dbReference type="InterPro" id="IPR036663">
    <property type="entry name" value="Fumarylacetoacetase_C_sf"/>
</dbReference>
<dbReference type="Pfam" id="PF01557">
    <property type="entry name" value="FAA_hydrolase"/>
    <property type="match status" value="1"/>
</dbReference>
<dbReference type="SUPFAM" id="SSF56529">
    <property type="entry name" value="FAH"/>
    <property type="match status" value="1"/>
</dbReference>
<feature type="domain" description="Fumarylacetoacetase-like C-terminal" evidence="3">
    <location>
        <begin position="7"/>
        <end position="203"/>
    </location>
</feature>
<protein>
    <submittedName>
        <fullName evidence="4">Fumarylacetoacetate hydrolase family protein</fullName>
    </submittedName>
</protein>
<comment type="similarity">
    <text evidence="1">Belongs to the FAH family.</text>
</comment>
<evidence type="ECO:0000313" key="5">
    <source>
        <dbReference type="Proteomes" id="UP001228376"/>
    </source>
</evidence>
<keyword evidence="4" id="KW-0378">Hydrolase</keyword>
<keyword evidence="2" id="KW-0479">Metal-binding</keyword>
<evidence type="ECO:0000313" key="4">
    <source>
        <dbReference type="EMBL" id="MDY0404239.1"/>
    </source>
</evidence>
<evidence type="ECO:0000256" key="1">
    <source>
        <dbReference type="ARBA" id="ARBA00010211"/>
    </source>
</evidence>
<evidence type="ECO:0000259" key="3">
    <source>
        <dbReference type="Pfam" id="PF01557"/>
    </source>
</evidence>
<evidence type="ECO:0000256" key="2">
    <source>
        <dbReference type="ARBA" id="ARBA00022723"/>
    </source>
</evidence>
<dbReference type="InterPro" id="IPR011234">
    <property type="entry name" value="Fumarylacetoacetase-like_C"/>
</dbReference>
<dbReference type="RefSeq" id="WP_306068276.1">
    <property type="nucleotide sequence ID" value="NZ_JAROCA020000001.1"/>
</dbReference>
<dbReference type="GO" id="GO:0016787">
    <property type="term" value="F:hydrolase activity"/>
    <property type="evidence" value="ECO:0007669"/>
    <property type="project" value="UniProtKB-KW"/>
</dbReference>
<dbReference type="PANTHER" id="PTHR11820:SF7">
    <property type="entry name" value="ACYLPYRUVASE FAHD1, MITOCHONDRIAL"/>
    <property type="match status" value="1"/>
</dbReference>
<reference evidence="4 5" key="1">
    <citation type="submission" date="2023-10" db="EMBL/GenBank/DDBJ databases">
        <title>179-bfca-hs.</title>
        <authorList>
            <person name="Miliotis G."/>
            <person name="Sengupta P."/>
            <person name="Hameed A."/>
            <person name="Chuvochina M."/>
            <person name="Mcdonagh F."/>
            <person name="Simpson A.C."/>
            <person name="Singh N.K."/>
            <person name="Rekha P.D."/>
            <person name="Raman K."/>
            <person name="Hugenholtz P."/>
            <person name="Venkateswaran K."/>
        </authorList>
    </citation>
    <scope>NUCLEOTIDE SEQUENCE [LARGE SCALE GENOMIC DNA]</scope>
    <source>
        <strain evidence="4 5">179-BFC-A-HS</strain>
    </source>
</reference>
<name>A0ABU5CD24_9BACI</name>
<dbReference type="PANTHER" id="PTHR11820">
    <property type="entry name" value="ACYLPYRUVASE"/>
    <property type="match status" value="1"/>
</dbReference>
<gene>
    <name evidence="4" type="ORF">P5G51_001370</name>
</gene>